<dbReference type="AlphaFoldDB" id="L8HDE2"/>
<dbReference type="VEuPathDB" id="AmoebaDB:ACA1_067790"/>
<dbReference type="Proteomes" id="UP000011083">
    <property type="component" value="Unassembled WGS sequence"/>
</dbReference>
<evidence type="ECO:0000313" key="3">
    <source>
        <dbReference type="Proteomes" id="UP000011083"/>
    </source>
</evidence>
<dbReference type="GeneID" id="14924169"/>
<accession>L8HDE2</accession>
<evidence type="ECO:0000313" key="2">
    <source>
        <dbReference type="EMBL" id="ELR23195.1"/>
    </source>
</evidence>
<gene>
    <name evidence="2" type="ORF">ACA1_067790</name>
</gene>
<keyword evidence="1" id="KW-0812">Transmembrane</keyword>
<dbReference type="KEGG" id="acan:ACA1_067790"/>
<reference evidence="2 3" key="1">
    <citation type="journal article" date="2013" name="Genome Biol.">
        <title>Genome of Acanthamoeba castellanii highlights extensive lateral gene transfer and early evolution of tyrosine kinase signaling.</title>
        <authorList>
            <person name="Clarke M."/>
            <person name="Lohan A.J."/>
            <person name="Liu B."/>
            <person name="Lagkouvardos I."/>
            <person name="Roy S."/>
            <person name="Zafar N."/>
            <person name="Bertelli C."/>
            <person name="Schilde C."/>
            <person name="Kianianmomeni A."/>
            <person name="Burglin T.R."/>
            <person name="Frech C."/>
            <person name="Turcotte B."/>
            <person name="Kopec K.O."/>
            <person name="Synnott J.M."/>
            <person name="Choo C."/>
            <person name="Paponov I."/>
            <person name="Finkler A."/>
            <person name="Soon Heng Tan C."/>
            <person name="Hutchins A.P."/>
            <person name="Weinmeier T."/>
            <person name="Rattei T."/>
            <person name="Chu J.S."/>
            <person name="Gimenez G."/>
            <person name="Irimia M."/>
            <person name="Rigden D.J."/>
            <person name="Fitzpatrick D.A."/>
            <person name="Lorenzo-Morales J."/>
            <person name="Bateman A."/>
            <person name="Chiu C.H."/>
            <person name="Tang P."/>
            <person name="Hegemann P."/>
            <person name="Fromm H."/>
            <person name="Raoult D."/>
            <person name="Greub G."/>
            <person name="Miranda-Saavedra D."/>
            <person name="Chen N."/>
            <person name="Nash P."/>
            <person name="Ginger M.L."/>
            <person name="Horn M."/>
            <person name="Schaap P."/>
            <person name="Caler L."/>
            <person name="Loftus B."/>
        </authorList>
    </citation>
    <scope>NUCLEOTIDE SEQUENCE [LARGE SCALE GENOMIC DNA]</scope>
    <source>
        <strain evidence="2 3">Neff</strain>
    </source>
</reference>
<sequence>MRFIPMEAMTVLTGCALLRYFKLPFLTFPVAVSAFYTVLDLIQARADHHPYYSYKGIVHAHSPRSTIVLARVLEKLIIPYYTGHSLASGRNGDYSFWFYLLGVISVVCASEEMDFLREQSTKKWFRSLVLSGVLVSLGEIWDRDTFTRFGMGMLLYSLARPVVEKSLAQASLSTFISSVLLVLGPLVNKKYLTVISGLQVWGYLARLSHDYFRDSVAFPLVLTGLGFGLIGAGLKMQRYEDMLTSPATVSFFAGIKQWLLRFI</sequence>
<dbReference type="RefSeq" id="XP_004352723.1">
    <property type="nucleotide sequence ID" value="XM_004352671.1"/>
</dbReference>
<organism evidence="2 3">
    <name type="scientific">Acanthamoeba castellanii (strain ATCC 30010 / Neff)</name>
    <dbReference type="NCBI Taxonomy" id="1257118"/>
    <lineage>
        <taxon>Eukaryota</taxon>
        <taxon>Amoebozoa</taxon>
        <taxon>Discosea</taxon>
        <taxon>Longamoebia</taxon>
        <taxon>Centramoebida</taxon>
        <taxon>Acanthamoebidae</taxon>
        <taxon>Acanthamoeba</taxon>
    </lineage>
</organism>
<name>L8HDE2_ACACF</name>
<feature type="transmembrane region" description="Helical" evidence="1">
    <location>
        <begin position="124"/>
        <end position="141"/>
    </location>
</feature>
<keyword evidence="3" id="KW-1185">Reference proteome</keyword>
<proteinExistence type="predicted"/>
<keyword evidence="1" id="KW-0472">Membrane</keyword>
<protein>
    <submittedName>
        <fullName evidence="2">Uncharacterized protein</fullName>
    </submittedName>
</protein>
<feature type="transmembrane region" description="Helical" evidence="1">
    <location>
        <begin position="20"/>
        <end position="39"/>
    </location>
</feature>
<keyword evidence="1" id="KW-1133">Transmembrane helix</keyword>
<evidence type="ECO:0000256" key="1">
    <source>
        <dbReference type="SAM" id="Phobius"/>
    </source>
</evidence>
<feature type="transmembrane region" description="Helical" evidence="1">
    <location>
        <begin position="94"/>
        <end position="112"/>
    </location>
</feature>
<dbReference type="EMBL" id="KB007857">
    <property type="protein sequence ID" value="ELR23195.1"/>
    <property type="molecule type" value="Genomic_DNA"/>
</dbReference>
<feature type="transmembrane region" description="Helical" evidence="1">
    <location>
        <begin position="215"/>
        <end position="234"/>
    </location>
</feature>